<sequence>MLLPDSFRPRPLPQLPDEVLMEIFQFATYVHECESILPLDPLIPKRASHNALGPNTPATALRTKCALVLVNHEWRQVAMSLLYRHLVVRSPSRAARILLSLESRFPTPGAASDNPLPTKYGRFTRHLEIYTHFRGSDKIDFLRTLCSIIQNCPNLRIISGSWMYPLPVGFLETLSHMCGSTLQGISWSSTCADFTGLSRFFFAFQTLRVLDISGIILSSQQMHSQTPFSLPSVQDLVLSTRADNLSFATLISMPQLQNLVLRVVEGSSSDQMNTFLEAHSDSLRTVHIQPPLALESGHLKPSHDFHLPFLACPHLETATFHVNHTPTFQHPSLRCVCLQGVRMSEGLEARSTHMFPDNFSNNTNECLTTLLNISLYPCLETVRAVDYLVEADNHVTSMDLFIQWSEKFENRGVDFQDGSGIVWMYTEVLNNDEAPKSEATRLG</sequence>
<reference evidence="1" key="1">
    <citation type="journal article" date="2019" name="Environ. Microbiol.">
        <title>Fungal ecological strategies reflected in gene transcription - a case study of two litter decomposers.</title>
        <authorList>
            <person name="Barbi F."/>
            <person name="Kohler A."/>
            <person name="Barry K."/>
            <person name="Baskaran P."/>
            <person name="Daum C."/>
            <person name="Fauchery L."/>
            <person name="Ihrmark K."/>
            <person name="Kuo A."/>
            <person name="LaButti K."/>
            <person name="Lipzen A."/>
            <person name="Morin E."/>
            <person name="Grigoriev I.V."/>
            <person name="Henrissat B."/>
            <person name="Lindahl B."/>
            <person name="Martin F."/>
        </authorList>
    </citation>
    <scope>NUCLEOTIDE SEQUENCE</scope>
    <source>
        <strain evidence="1">JB14</strain>
    </source>
</reference>
<evidence type="ECO:0008006" key="3">
    <source>
        <dbReference type="Google" id="ProtNLM"/>
    </source>
</evidence>
<dbReference type="EMBL" id="ML769428">
    <property type="protein sequence ID" value="KAE9403140.1"/>
    <property type="molecule type" value="Genomic_DNA"/>
</dbReference>
<dbReference type="Gene3D" id="3.80.10.10">
    <property type="entry name" value="Ribonuclease Inhibitor"/>
    <property type="match status" value="1"/>
</dbReference>
<dbReference type="Proteomes" id="UP000799118">
    <property type="component" value="Unassembled WGS sequence"/>
</dbReference>
<dbReference type="OrthoDB" id="3171058at2759"/>
<name>A0A6A4HZK9_9AGAR</name>
<protein>
    <recommendedName>
        <fullName evidence="3">F-box domain-containing protein</fullName>
    </recommendedName>
</protein>
<gene>
    <name evidence="1" type="ORF">BT96DRAFT_505412</name>
</gene>
<evidence type="ECO:0000313" key="2">
    <source>
        <dbReference type="Proteomes" id="UP000799118"/>
    </source>
</evidence>
<organism evidence="1 2">
    <name type="scientific">Gymnopus androsaceus JB14</name>
    <dbReference type="NCBI Taxonomy" id="1447944"/>
    <lineage>
        <taxon>Eukaryota</taxon>
        <taxon>Fungi</taxon>
        <taxon>Dikarya</taxon>
        <taxon>Basidiomycota</taxon>
        <taxon>Agaricomycotina</taxon>
        <taxon>Agaricomycetes</taxon>
        <taxon>Agaricomycetidae</taxon>
        <taxon>Agaricales</taxon>
        <taxon>Marasmiineae</taxon>
        <taxon>Omphalotaceae</taxon>
        <taxon>Gymnopus</taxon>
    </lineage>
</organism>
<dbReference type="InterPro" id="IPR032675">
    <property type="entry name" value="LRR_dom_sf"/>
</dbReference>
<evidence type="ECO:0000313" key="1">
    <source>
        <dbReference type="EMBL" id="KAE9403140.1"/>
    </source>
</evidence>
<dbReference type="SUPFAM" id="SSF52047">
    <property type="entry name" value="RNI-like"/>
    <property type="match status" value="1"/>
</dbReference>
<dbReference type="AlphaFoldDB" id="A0A6A4HZK9"/>
<accession>A0A6A4HZK9</accession>
<keyword evidence="2" id="KW-1185">Reference proteome</keyword>
<proteinExistence type="predicted"/>